<keyword evidence="2" id="KW-1185">Reference proteome</keyword>
<proteinExistence type="predicted"/>
<dbReference type="AlphaFoldDB" id="A0AAD4FJ83"/>
<name>A0AAD4FJ83_9PLEO</name>
<protein>
    <submittedName>
        <fullName evidence="1">Uncharacterized protein</fullName>
    </submittedName>
</protein>
<organism evidence="1 2">
    <name type="scientific">Alternaria panax</name>
    <dbReference type="NCBI Taxonomy" id="48097"/>
    <lineage>
        <taxon>Eukaryota</taxon>
        <taxon>Fungi</taxon>
        <taxon>Dikarya</taxon>
        <taxon>Ascomycota</taxon>
        <taxon>Pezizomycotina</taxon>
        <taxon>Dothideomycetes</taxon>
        <taxon>Pleosporomycetidae</taxon>
        <taxon>Pleosporales</taxon>
        <taxon>Pleosporineae</taxon>
        <taxon>Pleosporaceae</taxon>
        <taxon>Alternaria</taxon>
        <taxon>Alternaria sect. Panax</taxon>
    </lineage>
</organism>
<reference evidence="1" key="1">
    <citation type="submission" date="2021-07" db="EMBL/GenBank/DDBJ databases">
        <title>Genome Resource of American Ginseng Black Spot Pathogen Alternaria panax.</title>
        <authorList>
            <person name="Qiu C."/>
            <person name="Wang W."/>
            <person name="Liu Z."/>
        </authorList>
    </citation>
    <scope>NUCLEOTIDE SEQUENCE</scope>
    <source>
        <strain evidence="1">BNCC115425</strain>
    </source>
</reference>
<dbReference type="EMBL" id="JAANER010000004">
    <property type="protein sequence ID" value="KAG9190385.1"/>
    <property type="molecule type" value="Genomic_DNA"/>
</dbReference>
<evidence type="ECO:0000313" key="2">
    <source>
        <dbReference type="Proteomes" id="UP001199106"/>
    </source>
</evidence>
<gene>
    <name evidence="1" type="ORF">G6011_08473</name>
</gene>
<evidence type="ECO:0000313" key="1">
    <source>
        <dbReference type="EMBL" id="KAG9190385.1"/>
    </source>
</evidence>
<dbReference type="Proteomes" id="UP001199106">
    <property type="component" value="Unassembled WGS sequence"/>
</dbReference>
<accession>A0AAD4FJ83</accession>
<sequence>MSWRLASGVVLSSPSSNVVVTTVLKRLDLDEKISKEGRAESGVCRSVRVVNGMVCSSDGNGPVTVGYSPVQYEIVVVMLGEGKTKLTAASPNEIIFVTARKGDKEVWFKPGGEGEVTTEEVLVVKVNVEVGVLGETTPELRSDVDAVVSVWMLIVPSVEVELACKELELKVELVMVFEVNSKDEEDVEFLLIEDEEFVLGNRVGNPVEALETSMLVKDALTKSDSDVELEIRTEFSEEDGTESDSMESVGAVIEILSTLLMKVRFELAGAELIDEMPEFVASDEVRLLDDVTEELPVLLARLGLGLSRFEVPGDVPAGEDNLEEGLGRDTVKLSFCVGDSTEELTEISVPVR</sequence>
<comment type="caution">
    <text evidence="1">The sequence shown here is derived from an EMBL/GenBank/DDBJ whole genome shotgun (WGS) entry which is preliminary data.</text>
</comment>